<dbReference type="PANTHER" id="PTHR30290">
    <property type="entry name" value="PERIPLASMIC BINDING COMPONENT OF ABC TRANSPORTER"/>
    <property type="match status" value="1"/>
</dbReference>
<evidence type="ECO:0000256" key="4">
    <source>
        <dbReference type="SAM" id="SignalP"/>
    </source>
</evidence>
<comment type="caution">
    <text evidence="6">The sequence shown here is derived from an EMBL/GenBank/DDBJ whole genome shotgun (WGS) entry which is preliminary data.</text>
</comment>
<evidence type="ECO:0000313" key="7">
    <source>
        <dbReference type="Proteomes" id="UP000217780"/>
    </source>
</evidence>
<keyword evidence="2" id="KW-0813">Transport</keyword>
<dbReference type="Proteomes" id="UP000217780">
    <property type="component" value="Unassembled WGS sequence"/>
</dbReference>
<feature type="domain" description="Solute-binding protein family 5" evidence="5">
    <location>
        <begin position="80"/>
        <end position="466"/>
    </location>
</feature>
<dbReference type="PIRSF" id="PIRSF002741">
    <property type="entry name" value="MppA"/>
    <property type="match status" value="1"/>
</dbReference>
<feature type="signal peptide" evidence="4">
    <location>
        <begin position="1"/>
        <end position="37"/>
    </location>
</feature>
<dbReference type="Gene3D" id="3.10.105.10">
    <property type="entry name" value="Dipeptide-binding Protein, Domain 3"/>
    <property type="match status" value="1"/>
</dbReference>
<comment type="similarity">
    <text evidence="1">Belongs to the bacterial solute-binding protein 5 family.</text>
</comment>
<keyword evidence="3 4" id="KW-0732">Signal</keyword>
<dbReference type="SUPFAM" id="SSF53850">
    <property type="entry name" value="Periplasmic binding protein-like II"/>
    <property type="match status" value="1"/>
</dbReference>
<dbReference type="CDD" id="cd08498">
    <property type="entry name" value="PBP2_NikA_DppA_OppA_like_2"/>
    <property type="match status" value="1"/>
</dbReference>
<dbReference type="InterPro" id="IPR000914">
    <property type="entry name" value="SBP_5_dom"/>
</dbReference>
<dbReference type="AlphaFoldDB" id="A0A2A2T7P5"/>
<dbReference type="GO" id="GO:0015833">
    <property type="term" value="P:peptide transport"/>
    <property type="evidence" value="ECO:0007669"/>
    <property type="project" value="TreeGrafter"/>
</dbReference>
<dbReference type="Gene3D" id="3.90.76.10">
    <property type="entry name" value="Dipeptide-binding Protein, Domain 1"/>
    <property type="match status" value="1"/>
</dbReference>
<organism evidence="6 7">
    <name type="scientific">Vandammella animalimorsus</name>
    <dbReference type="NCBI Taxonomy" id="2029117"/>
    <lineage>
        <taxon>Bacteria</taxon>
        <taxon>Pseudomonadati</taxon>
        <taxon>Pseudomonadota</taxon>
        <taxon>Betaproteobacteria</taxon>
        <taxon>Burkholderiales</taxon>
        <taxon>Comamonadaceae</taxon>
        <taxon>Vandammella</taxon>
    </lineage>
</organism>
<dbReference type="Pfam" id="PF00496">
    <property type="entry name" value="SBP_bac_5"/>
    <property type="match status" value="1"/>
</dbReference>
<dbReference type="InterPro" id="IPR039424">
    <property type="entry name" value="SBP_5"/>
</dbReference>
<gene>
    <name evidence="6" type="ORF">CLI92_03635</name>
</gene>
<dbReference type="RefSeq" id="WP_095542447.1">
    <property type="nucleotide sequence ID" value="NZ_NSJC01000008.1"/>
</dbReference>
<proteinExistence type="inferred from homology"/>
<accession>A0A2A2T7P5</accession>
<evidence type="ECO:0000313" key="6">
    <source>
        <dbReference type="EMBL" id="PAX17919.1"/>
    </source>
</evidence>
<evidence type="ECO:0000256" key="1">
    <source>
        <dbReference type="ARBA" id="ARBA00005695"/>
    </source>
</evidence>
<dbReference type="PANTHER" id="PTHR30290:SF9">
    <property type="entry name" value="OLIGOPEPTIDE-BINDING PROTEIN APPA"/>
    <property type="match status" value="1"/>
</dbReference>
<evidence type="ECO:0000256" key="3">
    <source>
        <dbReference type="ARBA" id="ARBA00022729"/>
    </source>
</evidence>
<protein>
    <submittedName>
        <fullName evidence="6">Transporter</fullName>
    </submittedName>
</protein>
<dbReference type="InterPro" id="IPR030678">
    <property type="entry name" value="Peptide/Ni-bd"/>
</dbReference>
<dbReference type="GO" id="GO:0030288">
    <property type="term" value="C:outer membrane-bounded periplasmic space"/>
    <property type="evidence" value="ECO:0007669"/>
    <property type="project" value="UniProtKB-ARBA"/>
</dbReference>
<dbReference type="EMBL" id="NTBI01000002">
    <property type="protein sequence ID" value="PAX17919.1"/>
    <property type="molecule type" value="Genomic_DNA"/>
</dbReference>
<dbReference type="GO" id="GO:1904680">
    <property type="term" value="F:peptide transmembrane transporter activity"/>
    <property type="evidence" value="ECO:0007669"/>
    <property type="project" value="TreeGrafter"/>
</dbReference>
<feature type="chain" id="PRO_5012471900" evidence="4">
    <location>
        <begin position="38"/>
        <end position="552"/>
    </location>
</feature>
<dbReference type="GO" id="GO:0043190">
    <property type="term" value="C:ATP-binding cassette (ABC) transporter complex"/>
    <property type="evidence" value="ECO:0007669"/>
    <property type="project" value="InterPro"/>
</dbReference>
<dbReference type="GeneID" id="93873609"/>
<name>A0A2A2T7P5_9BURK</name>
<dbReference type="Gene3D" id="3.40.190.10">
    <property type="entry name" value="Periplasmic binding protein-like II"/>
    <property type="match status" value="1"/>
</dbReference>
<evidence type="ECO:0000259" key="5">
    <source>
        <dbReference type="Pfam" id="PF00496"/>
    </source>
</evidence>
<sequence>MTTLHCTRSRGRGRKLARSAAWALLTPLALSAGLAWAQSLTIGLASEPTAADPHYHKVTPNDALAAHVFESLVHRNAQMQPVPALAESWRALDDLTWEIKLRQGVKFSNGAPFTSQDVLFTICRVLNNEANVSRSYTEPARSFTDVQTPDAHTVILKTTRPIPTMPVELARALPIIWSGIAQFDKLHFAPKEGCGVTSPWPTVADFNTGKFLIGTGPYKIKSYVKGAGTELERNEGYWGEKPHWEKVKLVPVPNPGARLTGLLAGDYDLIENPAARDLPRIKNNSQFDFVATPSTRLIFFQPDVGRAQSPFVKAPDGKNPLQDLRVRQAINMAIDRKAIVQRLMDGMATVAYQYMPDGMFGSLDKPEEIAFDPKRAKELLAEAGYPNGFELTLTSTNDRYVNDGQIAQTVAQYLTRIGIKTQVDAQSAAIYFPKRAKREFSFAIGGWPSENGEASALFQYWLTTTDREKSLGTSNYGGFSHAPFDEVFLPAMLLMDDGERRAQYQNATRIALENVPLIPLHFESSIWAFKKGLSYEGRRDQYTLATAVKPAP</sequence>
<reference evidence="6 7" key="1">
    <citation type="submission" date="2017-08" db="EMBL/GenBank/DDBJ databases">
        <title>WGS of Clinical strains of the CDC Group NO-1 linked to zoonotic infections in humans.</title>
        <authorList>
            <person name="Bernier A.-M."/>
            <person name="Bernard K."/>
        </authorList>
    </citation>
    <scope>NUCLEOTIDE SEQUENCE [LARGE SCALE GENOMIC DNA]</scope>
    <source>
        <strain evidence="6 7">NML91-0035</strain>
    </source>
</reference>
<evidence type="ECO:0000256" key="2">
    <source>
        <dbReference type="ARBA" id="ARBA00022448"/>
    </source>
</evidence>